<dbReference type="InterPro" id="IPR025254">
    <property type="entry name" value="CCDC113/CCDC96_CC"/>
</dbReference>
<reference evidence="10" key="1">
    <citation type="submission" date="2021-05" db="EMBL/GenBank/DDBJ databases">
        <title>A free-living protist that lacks canonical eukaryotic 1 DNA replication and segregation systems.</title>
        <authorList>
            <person name="Salas-Leiva D.E."/>
            <person name="Tromer E.C."/>
            <person name="Curtis B.A."/>
            <person name="Jerlstrom-Hultqvist J."/>
            <person name="Kolisko M."/>
            <person name="Yi Z."/>
            <person name="Salas-Leiva J.S."/>
            <person name="Gallot-Lavallee L."/>
            <person name="Kops G.J.P.L."/>
            <person name="Archibald J.M."/>
            <person name="Simpson A.G.B."/>
            <person name="Roger A.J."/>
        </authorList>
    </citation>
    <scope>NUCLEOTIDE SEQUENCE</scope>
    <source>
        <strain evidence="10">BICM</strain>
    </source>
</reference>
<dbReference type="Proteomes" id="UP000717585">
    <property type="component" value="Unassembled WGS sequence"/>
</dbReference>
<dbReference type="InterPro" id="IPR051885">
    <property type="entry name" value="CC_CF"/>
</dbReference>
<evidence type="ECO:0000256" key="5">
    <source>
        <dbReference type="ARBA" id="ARBA00044506"/>
    </source>
</evidence>
<keyword evidence="11" id="KW-1185">Reference proteome</keyword>
<dbReference type="AlphaFoldDB" id="A0A8J6AVG4"/>
<evidence type="ECO:0000256" key="6">
    <source>
        <dbReference type="ARBA" id="ARBA00044798"/>
    </source>
</evidence>
<dbReference type="GO" id="GO:0060271">
    <property type="term" value="P:cilium assembly"/>
    <property type="evidence" value="ECO:0007669"/>
    <property type="project" value="TreeGrafter"/>
</dbReference>
<evidence type="ECO:0000313" key="10">
    <source>
        <dbReference type="EMBL" id="KAG9395806.1"/>
    </source>
</evidence>
<gene>
    <name evidence="10" type="ORF">J8273_2718</name>
</gene>
<dbReference type="Pfam" id="PF13870">
    <property type="entry name" value="CCDC113_CCDC96_CC"/>
    <property type="match status" value="1"/>
</dbReference>
<evidence type="ECO:0000259" key="9">
    <source>
        <dbReference type="Pfam" id="PF13870"/>
    </source>
</evidence>
<accession>A0A8J6AVG4</accession>
<dbReference type="OrthoDB" id="10259713at2759"/>
<evidence type="ECO:0000313" key="11">
    <source>
        <dbReference type="Proteomes" id="UP000717585"/>
    </source>
</evidence>
<feature type="coiled-coil region" evidence="7">
    <location>
        <begin position="156"/>
        <end position="212"/>
    </location>
</feature>
<evidence type="ECO:0000256" key="2">
    <source>
        <dbReference type="ARBA" id="ARBA00022794"/>
    </source>
</evidence>
<comment type="similarity">
    <text evidence="5">Belongs to the CFAP263 family.</text>
</comment>
<feature type="domain" description="CCDC113/CCDC96 coiled-coil" evidence="9">
    <location>
        <begin position="144"/>
        <end position="316"/>
    </location>
</feature>
<proteinExistence type="inferred from homology"/>
<evidence type="ECO:0000256" key="8">
    <source>
        <dbReference type="SAM" id="MobiDB-lite"/>
    </source>
</evidence>
<dbReference type="GO" id="GO:0005930">
    <property type="term" value="C:axoneme"/>
    <property type="evidence" value="ECO:0007669"/>
    <property type="project" value="TreeGrafter"/>
</dbReference>
<comment type="subcellular location">
    <subcellularLocation>
        <location evidence="1">Cell projection</location>
        <location evidence="1">Cilium</location>
    </subcellularLocation>
</comment>
<evidence type="ECO:0000256" key="1">
    <source>
        <dbReference type="ARBA" id="ARBA00004138"/>
    </source>
</evidence>
<organism evidence="10 11">
    <name type="scientific">Carpediemonas membranifera</name>
    <dbReference type="NCBI Taxonomy" id="201153"/>
    <lineage>
        <taxon>Eukaryota</taxon>
        <taxon>Metamonada</taxon>
        <taxon>Carpediemonas-like organisms</taxon>
        <taxon>Carpediemonas</taxon>
    </lineage>
</organism>
<evidence type="ECO:0000256" key="7">
    <source>
        <dbReference type="SAM" id="Coils"/>
    </source>
</evidence>
<sequence>MQENEYAEVEHLRRENALFRSFIKRFDNVIPAESDIEDDENEQPRRKQISQMESSMKPLLVEDKLTIALKEVEDLQEDISTAQRDGEQINTSIRALISAADGLITDTMKEAHDFKRTVIVSDNGEGENVDADRVIKFFTERTKALRTRGEKLKLKNANITRQAGKLKKQLQQKTETGEVLHAIDYDQLKIEHQQHLERIEQKNQELLRLKITSGNTILVLNQLKKQLTTLLDESTWLRAELTAREAVASKLDADIGLATKQQHSVIAVQRSLKQEQHGTNEPRPIDYIKIKAKENDLIKARDNYRRKIEIAEMRVKRARAMARESMQM</sequence>
<dbReference type="GO" id="GO:0036064">
    <property type="term" value="C:ciliary basal body"/>
    <property type="evidence" value="ECO:0007669"/>
    <property type="project" value="TreeGrafter"/>
</dbReference>
<keyword evidence="4" id="KW-0966">Cell projection</keyword>
<dbReference type="EMBL" id="JAHDYR010000008">
    <property type="protein sequence ID" value="KAG9395806.1"/>
    <property type="molecule type" value="Genomic_DNA"/>
</dbReference>
<keyword evidence="2" id="KW-0970">Cilium biogenesis/degradation</keyword>
<keyword evidence="3 7" id="KW-0175">Coiled coil</keyword>
<comment type="caution">
    <text evidence="10">The sequence shown here is derived from an EMBL/GenBank/DDBJ whole genome shotgun (WGS) entry which is preliminary data.</text>
</comment>
<feature type="region of interest" description="Disordered" evidence="8">
    <location>
        <begin position="34"/>
        <end position="53"/>
    </location>
</feature>
<name>A0A8J6AVG4_9EUKA</name>
<evidence type="ECO:0000256" key="3">
    <source>
        <dbReference type="ARBA" id="ARBA00023054"/>
    </source>
</evidence>
<evidence type="ECO:0000256" key="4">
    <source>
        <dbReference type="ARBA" id="ARBA00023273"/>
    </source>
</evidence>
<dbReference type="PANTHER" id="PTHR15654">
    <property type="entry name" value="COILED-COIL DOMAIN-CONTAINING PROTEIN 113-RELATED"/>
    <property type="match status" value="1"/>
</dbReference>
<protein>
    <recommendedName>
        <fullName evidence="6">Cilia- and flagella-associated protein 263</fullName>
    </recommendedName>
</protein>
<dbReference type="PANTHER" id="PTHR15654:SF2">
    <property type="entry name" value="COILED-COIL DOMAIN-CONTAINING PROTEIN 113"/>
    <property type="match status" value="1"/>
</dbReference>